<sequence>MVRVMISLISVTAALNVASIASAAPVGYIPMAATEQQAVPEFARNELSSRDDAQGFDVRDTSNLGAAFQVRELGNNIRGRNLAARASNDVHLEWDPDTRNTGGHIRPRYSIQGNKDKQQRSDSAIASDLSKRWTWSNKNIAIGLGSLIGAGYLWNKLTNKKTEKIQRAG</sequence>
<dbReference type="Proteomes" id="UP000242287">
    <property type="component" value="Unassembled WGS sequence"/>
</dbReference>
<accession>A0A2A9NE72</accession>
<feature type="chain" id="PRO_5012699138" evidence="2">
    <location>
        <begin position="24"/>
        <end position="169"/>
    </location>
</feature>
<protein>
    <submittedName>
        <fullName evidence="3">Uncharacterized protein</fullName>
    </submittedName>
</protein>
<proteinExistence type="predicted"/>
<feature type="region of interest" description="Disordered" evidence="1">
    <location>
        <begin position="94"/>
        <end position="121"/>
    </location>
</feature>
<name>A0A2A9NE72_9AGAR</name>
<feature type="signal peptide" evidence="2">
    <location>
        <begin position="1"/>
        <end position="23"/>
    </location>
</feature>
<evidence type="ECO:0000256" key="1">
    <source>
        <dbReference type="SAM" id="MobiDB-lite"/>
    </source>
</evidence>
<evidence type="ECO:0000256" key="2">
    <source>
        <dbReference type="SAM" id="SignalP"/>
    </source>
</evidence>
<reference evidence="3 4" key="1">
    <citation type="submission" date="2014-02" db="EMBL/GenBank/DDBJ databases">
        <title>Transposable element dynamics among asymbiotic and ectomycorrhizal Amanita fungi.</title>
        <authorList>
            <consortium name="DOE Joint Genome Institute"/>
            <person name="Hess J."/>
            <person name="Skrede I."/>
            <person name="Wolfe B."/>
            <person name="LaButti K."/>
            <person name="Ohm R.A."/>
            <person name="Grigoriev I.V."/>
            <person name="Pringle A."/>
        </authorList>
    </citation>
    <scope>NUCLEOTIDE SEQUENCE [LARGE SCALE GENOMIC DNA]</scope>
    <source>
        <strain evidence="3 4">SKay4041</strain>
    </source>
</reference>
<keyword evidence="4" id="KW-1185">Reference proteome</keyword>
<dbReference type="EMBL" id="KZ302101">
    <property type="protein sequence ID" value="PFH47614.1"/>
    <property type="molecule type" value="Genomic_DNA"/>
</dbReference>
<organism evidence="3 4">
    <name type="scientific">Amanita thiersii Skay4041</name>
    <dbReference type="NCBI Taxonomy" id="703135"/>
    <lineage>
        <taxon>Eukaryota</taxon>
        <taxon>Fungi</taxon>
        <taxon>Dikarya</taxon>
        <taxon>Basidiomycota</taxon>
        <taxon>Agaricomycotina</taxon>
        <taxon>Agaricomycetes</taxon>
        <taxon>Agaricomycetidae</taxon>
        <taxon>Agaricales</taxon>
        <taxon>Pluteineae</taxon>
        <taxon>Amanitaceae</taxon>
        <taxon>Amanita</taxon>
    </lineage>
</organism>
<keyword evidence="2" id="KW-0732">Signal</keyword>
<dbReference type="AlphaFoldDB" id="A0A2A9NE72"/>
<evidence type="ECO:0000313" key="4">
    <source>
        <dbReference type="Proteomes" id="UP000242287"/>
    </source>
</evidence>
<gene>
    <name evidence="3" type="ORF">AMATHDRAFT_67400</name>
</gene>
<evidence type="ECO:0000313" key="3">
    <source>
        <dbReference type="EMBL" id="PFH47614.1"/>
    </source>
</evidence>